<evidence type="ECO:0000313" key="1">
    <source>
        <dbReference type="EMBL" id="AKI79050.1"/>
    </source>
</evidence>
<name>A0A0G2Y0C5_MIMIV</name>
<proteinExistence type="predicted"/>
<protein>
    <recommendedName>
        <fullName evidence="3">F-box and FNIP repeat-containing</fullName>
    </recommendedName>
</protein>
<evidence type="ECO:0000313" key="2">
    <source>
        <dbReference type="Proteomes" id="UP000241474"/>
    </source>
</evidence>
<evidence type="ECO:0008006" key="3">
    <source>
        <dbReference type="Google" id="ProtNLM"/>
    </source>
</evidence>
<reference evidence="1 2" key="1">
    <citation type="submission" date="2014-10" db="EMBL/GenBank/DDBJ databases">
        <title>Pan-genome analysis of Brazilian lineage A amoebal mimiviruses.</title>
        <authorList>
            <person name="Assis F.L."/>
            <person name="Abrahao J.S."/>
            <person name="Kroon E.G."/>
            <person name="Dornas F.P."/>
            <person name="Andrade K.R."/>
            <person name="Borato P.V.M."/>
            <person name="Pilotto M.R."/>
            <person name="Benamar S."/>
            <person name="LaScola B."/>
            <person name="Colson P."/>
        </authorList>
    </citation>
    <scope>NUCLEOTIDE SEQUENCE [LARGE SCALE GENOMIC DNA]</scope>
    <source>
        <strain evidence="1 2">Oyster</strain>
    </source>
</reference>
<accession>A0A0G2Y0C5</accession>
<organism evidence="1 2">
    <name type="scientific">Acanthamoeba polyphaga mimivirus</name>
    <name type="common">APMV</name>
    <dbReference type="NCBI Taxonomy" id="212035"/>
    <lineage>
        <taxon>Viruses</taxon>
        <taxon>Varidnaviria</taxon>
        <taxon>Bamfordvirae</taxon>
        <taxon>Nucleocytoviricota</taxon>
        <taxon>Megaviricetes</taxon>
        <taxon>Imitervirales</taxon>
        <taxon>Mimiviridae</taxon>
        <taxon>Megamimivirinae</taxon>
        <taxon>Mimivirus</taxon>
        <taxon>Mimivirus bradfordmassiliense</taxon>
    </lineage>
</organism>
<dbReference type="InterPro" id="IPR008615">
    <property type="entry name" value="FNIP"/>
</dbReference>
<dbReference type="Pfam" id="PF05725">
    <property type="entry name" value="FNIP"/>
    <property type="match status" value="1"/>
</dbReference>
<organismHost>
    <name type="scientific">Acanthamoeba polyphaga</name>
    <name type="common">Amoeba</name>
    <dbReference type="NCBI Taxonomy" id="5757"/>
</organismHost>
<dbReference type="Proteomes" id="UP000241474">
    <property type="component" value="Segment"/>
</dbReference>
<sequence>MNSYEYNKQNELPNYIKFLDIRYIFPVKDKFIPETVTHLSFGNWFNANITTMISNITHLVMNVS</sequence>
<dbReference type="EMBL" id="KM982401">
    <property type="protein sequence ID" value="AKI79050.1"/>
    <property type="molecule type" value="Genomic_DNA"/>
</dbReference>